<comment type="subcellular location">
    <subcellularLocation>
        <location evidence="1">Membrane</location>
        <topology evidence="1">Multi-pass membrane protein</topology>
    </subcellularLocation>
</comment>
<evidence type="ECO:0000313" key="7">
    <source>
        <dbReference type="EMBL" id="NJR79394.1"/>
    </source>
</evidence>
<feature type="transmembrane region" description="Helical" evidence="5">
    <location>
        <begin position="281"/>
        <end position="300"/>
    </location>
</feature>
<dbReference type="RefSeq" id="WP_168134920.1">
    <property type="nucleotide sequence ID" value="NZ_JAAVJH010000006.1"/>
</dbReference>
<protein>
    <submittedName>
        <fullName evidence="7">FUSC family protein</fullName>
    </submittedName>
</protein>
<feature type="transmembrane region" description="Helical" evidence="5">
    <location>
        <begin position="16"/>
        <end position="38"/>
    </location>
</feature>
<dbReference type="EMBL" id="JAAVJH010000006">
    <property type="protein sequence ID" value="NJR79394.1"/>
    <property type="molecule type" value="Genomic_DNA"/>
</dbReference>
<evidence type="ECO:0000259" key="6">
    <source>
        <dbReference type="Pfam" id="PF13515"/>
    </source>
</evidence>
<name>A0ABX1CN44_9SPHN</name>
<comment type="caution">
    <text evidence="7">The sequence shown here is derived from an EMBL/GenBank/DDBJ whole genome shotgun (WGS) entry which is preliminary data.</text>
</comment>
<feature type="transmembrane region" description="Helical" evidence="5">
    <location>
        <begin position="188"/>
        <end position="213"/>
    </location>
</feature>
<evidence type="ECO:0000256" key="2">
    <source>
        <dbReference type="ARBA" id="ARBA00022692"/>
    </source>
</evidence>
<proteinExistence type="predicted"/>
<sequence>MSDDASPRPRGWRTALAFDVGTAMLPLPAMLLLLIGGIALDRPVAGSIAAGAAFSIGMGATRRIGRRRWNAMAWTGLGMVAMTLLGTLCGRDLLATLAFTGAVAASFGAAGLRSGELWWAWLQFVVAALIATHYPSGPAGAVDRAALVALGMAVQIACVAALVALFGDPPVLMTPSSAKARPAEMALHALRAAICVVVALLASGALGLSHGYWAAMTAAIVLKPGLRDTGWRGLERVCGTTAGIVVATLAGLSVHRTPMLLAILTAGAAAAASGLQRARYAVVSGAITATVLLMATVAVNRRPKRTPYRRAKGTPFVKQRDGYGGRTVRAGCGVGRA</sequence>
<feature type="domain" description="Integral membrane bound transporter" evidence="6">
    <location>
        <begin position="199"/>
        <end position="298"/>
    </location>
</feature>
<reference evidence="7 8" key="1">
    <citation type="submission" date="2020-03" db="EMBL/GenBank/DDBJ databases">
        <authorList>
            <person name="Wang L."/>
            <person name="He N."/>
            <person name="Li Y."/>
            <person name="Fang Y."/>
            <person name="Zhang F."/>
        </authorList>
    </citation>
    <scope>NUCLEOTIDE SEQUENCE [LARGE SCALE GENOMIC DNA]</scope>
    <source>
        <strain evidence="7 8">36D10-4-7</strain>
    </source>
</reference>
<dbReference type="Proteomes" id="UP000732399">
    <property type="component" value="Unassembled WGS sequence"/>
</dbReference>
<evidence type="ECO:0000256" key="3">
    <source>
        <dbReference type="ARBA" id="ARBA00022989"/>
    </source>
</evidence>
<dbReference type="InterPro" id="IPR049453">
    <property type="entry name" value="Memb_transporter_dom"/>
</dbReference>
<feature type="transmembrane region" description="Helical" evidence="5">
    <location>
        <begin position="44"/>
        <end position="62"/>
    </location>
</feature>
<feature type="transmembrane region" description="Helical" evidence="5">
    <location>
        <begin position="69"/>
        <end position="87"/>
    </location>
</feature>
<feature type="transmembrane region" description="Helical" evidence="5">
    <location>
        <begin position="233"/>
        <end position="252"/>
    </location>
</feature>
<feature type="transmembrane region" description="Helical" evidence="5">
    <location>
        <begin position="146"/>
        <end position="167"/>
    </location>
</feature>
<keyword evidence="4 5" id="KW-0472">Membrane</keyword>
<keyword evidence="3 5" id="KW-1133">Transmembrane helix</keyword>
<dbReference type="Pfam" id="PF13515">
    <property type="entry name" value="FUSC_2"/>
    <property type="match status" value="1"/>
</dbReference>
<evidence type="ECO:0000256" key="4">
    <source>
        <dbReference type="ARBA" id="ARBA00023136"/>
    </source>
</evidence>
<feature type="transmembrane region" description="Helical" evidence="5">
    <location>
        <begin position="93"/>
        <end position="110"/>
    </location>
</feature>
<feature type="transmembrane region" description="Helical" evidence="5">
    <location>
        <begin position="117"/>
        <end position="134"/>
    </location>
</feature>
<evidence type="ECO:0000313" key="8">
    <source>
        <dbReference type="Proteomes" id="UP000732399"/>
    </source>
</evidence>
<evidence type="ECO:0000256" key="1">
    <source>
        <dbReference type="ARBA" id="ARBA00004141"/>
    </source>
</evidence>
<accession>A0ABX1CN44</accession>
<keyword evidence="8" id="KW-1185">Reference proteome</keyword>
<organism evidence="7 8">
    <name type="scientific">Sphingomonas corticis</name>
    <dbReference type="NCBI Taxonomy" id="2722791"/>
    <lineage>
        <taxon>Bacteria</taxon>
        <taxon>Pseudomonadati</taxon>
        <taxon>Pseudomonadota</taxon>
        <taxon>Alphaproteobacteria</taxon>
        <taxon>Sphingomonadales</taxon>
        <taxon>Sphingomonadaceae</taxon>
        <taxon>Sphingomonas</taxon>
    </lineage>
</organism>
<gene>
    <name evidence="7" type="ORF">HBH26_12460</name>
</gene>
<evidence type="ECO:0000256" key="5">
    <source>
        <dbReference type="SAM" id="Phobius"/>
    </source>
</evidence>
<keyword evidence="2 5" id="KW-0812">Transmembrane</keyword>